<dbReference type="Pfam" id="PF13163">
    <property type="entry name" value="DUF3999"/>
    <property type="match status" value="1"/>
</dbReference>
<evidence type="ECO:0000313" key="3">
    <source>
        <dbReference type="EMBL" id="MEG3184924.1"/>
    </source>
</evidence>
<feature type="signal peptide" evidence="2">
    <location>
        <begin position="1"/>
        <end position="17"/>
    </location>
</feature>
<keyword evidence="2" id="KW-0732">Signal</keyword>
<protein>
    <submittedName>
        <fullName evidence="3">DUF3999 domain-containing protein</fullName>
    </submittedName>
</protein>
<reference evidence="3 4" key="1">
    <citation type="journal article" date="2016" name="Int. J. Syst. Evol. Microbiol.">
        <title>Lysobacter erysipheiresistens sp. nov., an antagonist of powdery mildew, isolated from tobacco-cultivated soil.</title>
        <authorList>
            <person name="Xie B."/>
            <person name="Li T."/>
            <person name="Lin X."/>
            <person name="Wang C.J."/>
            <person name="Chen Y.J."/>
            <person name="Liu W.J."/>
            <person name="Zhao Z.W."/>
        </authorList>
    </citation>
    <scope>NUCLEOTIDE SEQUENCE [LARGE SCALE GENOMIC DNA]</scope>
    <source>
        <strain evidence="3 4">RS-LYSO-3</strain>
    </source>
</reference>
<dbReference type="InterPro" id="IPR025060">
    <property type="entry name" value="DUF3999"/>
</dbReference>
<evidence type="ECO:0000256" key="1">
    <source>
        <dbReference type="SAM" id="Phobius"/>
    </source>
</evidence>
<feature type="chain" id="PRO_5045373303" evidence="2">
    <location>
        <begin position="18"/>
        <end position="445"/>
    </location>
</feature>
<accession>A0ABU7Z176</accession>
<keyword evidence="4" id="KW-1185">Reference proteome</keyword>
<evidence type="ECO:0000313" key="4">
    <source>
        <dbReference type="Proteomes" id="UP001355056"/>
    </source>
</evidence>
<sequence length="445" mass="48010">MRQVLIGLLALPLLAMAAPQADYATQWPLRLESEDAGAYQVQLDASVYRQLQAADLGDLAVLNGEGAVLPVARLPVPAQPVQRASVPLFALPVPGRGAAEWQLITRADADGRLRQVEVRSEDGTPMPAADGAWLLDLGGIDASVVALELGWAPVTGMDLGYRLEASDNLEHWRPLPAHGRLIDLQRDGHRLLQRRIDLPGGTDAHYLRLLPEGRGGPVTLTGVDAVLALGPVPAPQWLELSPVDTEPAQRVFEYRLDGRFPVGQVDVAMPGNHAAEWRLESRDDADAPWRLRAGPWIAYRVGTAGGASRSAARVLDTAIRDRHWRLRSDAGVAGTPTLRLGYRPETVVFLARGPAPYRLVAGSARVQQQASPLPQLLAALRDQHGPDWQPARAELGESKTLAGAAALTPTRDWKTWMLWGVLGLGVLLVASLAVAVLRNPRNSST</sequence>
<dbReference type="Proteomes" id="UP001355056">
    <property type="component" value="Unassembled WGS sequence"/>
</dbReference>
<keyword evidence="1" id="KW-0472">Membrane</keyword>
<dbReference type="EMBL" id="JAXGFP010000007">
    <property type="protein sequence ID" value="MEG3184924.1"/>
    <property type="molecule type" value="Genomic_DNA"/>
</dbReference>
<evidence type="ECO:0000256" key="2">
    <source>
        <dbReference type="SAM" id="SignalP"/>
    </source>
</evidence>
<name>A0ABU7Z176_9GAMM</name>
<keyword evidence="1" id="KW-0812">Transmembrane</keyword>
<gene>
    <name evidence="3" type="ORF">SNE34_13000</name>
</gene>
<feature type="transmembrane region" description="Helical" evidence="1">
    <location>
        <begin position="416"/>
        <end position="437"/>
    </location>
</feature>
<organism evidence="3 4">
    <name type="scientific">Novilysobacter erysipheiresistens</name>
    <dbReference type="NCBI Taxonomy" id="1749332"/>
    <lineage>
        <taxon>Bacteria</taxon>
        <taxon>Pseudomonadati</taxon>
        <taxon>Pseudomonadota</taxon>
        <taxon>Gammaproteobacteria</taxon>
        <taxon>Lysobacterales</taxon>
        <taxon>Lysobacteraceae</taxon>
        <taxon>Novilysobacter</taxon>
    </lineage>
</organism>
<comment type="caution">
    <text evidence="3">The sequence shown here is derived from an EMBL/GenBank/DDBJ whole genome shotgun (WGS) entry which is preliminary data.</text>
</comment>
<dbReference type="RefSeq" id="WP_332617914.1">
    <property type="nucleotide sequence ID" value="NZ_JAXGFP010000007.1"/>
</dbReference>
<proteinExistence type="predicted"/>
<keyword evidence="1" id="KW-1133">Transmembrane helix</keyword>